<dbReference type="PANTHER" id="PTHR30097">
    <property type="entry name" value="CATION EFFLUX SYSTEM PROTEIN CUSB"/>
    <property type="match status" value="1"/>
</dbReference>
<dbReference type="InterPro" id="IPR058649">
    <property type="entry name" value="CzcB_C"/>
</dbReference>
<feature type="domain" description="CzcB N-terminal" evidence="3">
    <location>
        <begin position="55"/>
        <end position="146"/>
    </location>
</feature>
<organism evidence="5 6">
    <name type="scientific">Shewanella youngdeokensis</name>
    <dbReference type="NCBI Taxonomy" id="2999068"/>
    <lineage>
        <taxon>Bacteria</taxon>
        <taxon>Pseudomonadati</taxon>
        <taxon>Pseudomonadota</taxon>
        <taxon>Gammaproteobacteria</taxon>
        <taxon>Alteromonadales</taxon>
        <taxon>Shewanellaceae</taxon>
        <taxon>Shewanella</taxon>
    </lineage>
</organism>
<feature type="compositionally biased region" description="Basic and acidic residues" evidence="2">
    <location>
        <begin position="310"/>
        <end position="325"/>
    </location>
</feature>
<feature type="region of interest" description="Disordered" evidence="2">
    <location>
        <begin position="306"/>
        <end position="325"/>
    </location>
</feature>
<proteinExistence type="predicted"/>
<dbReference type="InterPro" id="IPR011053">
    <property type="entry name" value="Single_hybrid_motif"/>
</dbReference>
<dbReference type="PANTHER" id="PTHR30097:SF4">
    <property type="entry name" value="SLR6042 PROTEIN"/>
    <property type="match status" value="1"/>
</dbReference>
<dbReference type="Gene3D" id="2.40.50.100">
    <property type="match status" value="1"/>
</dbReference>
<dbReference type="InterPro" id="IPR051909">
    <property type="entry name" value="MFP_Cation_Efflux"/>
</dbReference>
<gene>
    <name evidence="5" type="ORF">RGE70_11595</name>
</gene>
<feature type="domain" description="CzcB-like C-terminal circularly permuted SH3-like" evidence="4">
    <location>
        <begin position="376"/>
        <end position="436"/>
    </location>
</feature>
<evidence type="ECO:0000313" key="5">
    <source>
        <dbReference type="EMBL" id="WOT03979.1"/>
    </source>
</evidence>
<evidence type="ECO:0000259" key="3">
    <source>
        <dbReference type="Pfam" id="PF25971"/>
    </source>
</evidence>
<dbReference type="RefSeq" id="WP_310471610.1">
    <property type="nucleotide sequence ID" value="NZ_CP136522.1"/>
</dbReference>
<protein>
    <submittedName>
        <fullName evidence="5">Efflux RND transporter periplasmic adaptor subunit</fullName>
    </submittedName>
</protein>
<dbReference type="Gene3D" id="2.40.30.170">
    <property type="match status" value="1"/>
</dbReference>
<dbReference type="Pfam" id="PF25971">
    <property type="entry name" value="CzcB_N"/>
    <property type="match status" value="1"/>
</dbReference>
<evidence type="ECO:0000256" key="1">
    <source>
        <dbReference type="ARBA" id="ARBA00022448"/>
    </source>
</evidence>
<evidence type="ECO:0000256" key="2">
    <source>
        <dbReference type="SAM" id="MobiDB-lite"/>
    </source>
</evidence>
<sequence length="448" mass="48958">MKTQNNALSAKLVAAVWSFSILTLSVTLPVKEVYASGDHGYEEEEEHAPEGPHGGRLLTHDDFAIEITMAESGIPPEMRVYTFYKGEPVKPETVDLAVSLTRLGDVIDKVSFVAEGQYLVSSQSVAEPHSFDVAVNAAYKGKQYDWHYDNHMGRVTINDRLLALSGVKTAISQPAELKFVDKLFGVVAMMTDKQFSVSAPYTGVIEQLNVTVGDNVVKGQVIATVRNSTTLQRYTIKSPANGQVTEQLLTVGDNTFNQAILRISDLSNVWIDMSAFPQSLGRIALGQAVTIGDDEHSYNELAHHNNANHENSHAGSHQDGEAHEGKVSSTISYIAPLMTGGHIAQVRAVIANPQGHWRPGMHVQASIVTRTKSVPLAIRVDALQTFMDKPTVFVKHGNTFEARMLTLGETDGEFVEVLDGLKPNAEYVTDNSYLLKADIMKNAAKHVH</sequence>
<keyword evidence="1" id="KW-0813">Transport</keyword>
<evidence type="ECO:0000259" key="4">
    <source>
        <dbReference type="Pfam" id="PF25975"/>
    </source>
</evidence>
<reference evidence="5 6" key="1">
    <citation type="submission" date="2023-10" db="EMBL/GenBank/DDBJ databases">
        <title>Complete genome sequence of Shewanella sp. DAU334.</title>
        <authorList>
            <person name="Lee Y.-S."/>
            <person name="Jeong H.-R."/>
            <person name="Hwang E.-J."/>
            <person name="Choi Y.-L."/>
            <person name="Kim G.-D."/>
        </authorList>
    </citation>
    <scope>NUCLEOTIDE SEQUENCE [LARGE SCALE GENOMIC DNA]</scope>
    <source>
        <strain evidence="5 6">DAU334</strain>
    </source>
</reference>
<dbReference type="EMBL" id="CP136522">
    <property type="protein sequence ID" value="WOT03979.1"/>
    <property type="molecule type" value="Genomic_DNA"/>
</dbReference>
<keyword evidence="6" id="KW-1185">Reference proteome</keyword>
<dbReference type="Pfam" id="PF25975">
    <property type="entry name" value="CzcB_C"/>
    <property type="match status" value="1"/>
</dbReference>
<name>A0ABZ0JUJ3_9GAMM</name>
<evidence type="ECO:0000313" key="6">
    <source>
        <dbReference type="Proteomes" id="UP001529491"/>
    </source>
</evidence>
<dbReference type="Gene3D" id="2.40.420.20">
    <property type="match status" value="1"/>
</dbReference>
<accession>A0ABZ0JUJ3</accession>
<dbReference type="SUPFAM" id="SSF51230">
    <property type="entry name" value="Single hybrid motif"/>
    <property type="match status" value="1"/>
</dbReference>
<dbReference type="Proteomes" id="UP001529491">
    <property type="component" value="Chromosome"/>
</dbReference>
<dbReference type="InterPro" id="IPR058646">
    <property type="entry name" value="CzcB_N"/>
</dbReference>